<keyword evidence="8" id="KW-0393">Immunoglobulin domain</keyword>
<keyword evidence="11" id="KW-1185">Reference proteome</keyword>
<dbReference type="SMART" id="SM00409">
    <property type="entry name" value="IG"/>
    <property type="match status" value="3"/>
</dbReference>
<dbReference type="EMBL" id="JAVRJZ010000021">
    <property type="protein sequence ID" value="KAK2704390.1"/>
    <property type="molecule type" value="Genomic_DNA"/>
</dbReference>
<keyword evidence="5" id="KW-0472">Membrane</keyword>
<dbReference type="InterPro" id="IPR051170">
    <property type="entry name" value="Neural/epithelial_adhesion"/>
</dbReference>
<dbReference type="InterPro" id="IPR013783">
    <property type="entry name" value="Ig-like_fold"/>
</dbReference>
<evidence type="ECO:0000256" key="5">
    <source>
        <dbReference type="ARBA" id="ARBA00023136"/>
    </source>
</evidence>
<dbReference type="PROSITE" id="PS50835">
    <property type="entry name" value="IG_LIKE"/>
    <property type="match status" value="3"/>
</dbReference>
<evidence type="ECO:0000256" key="4">
    <source>
        <dbReference type="ARBA" id="ARBA00022737"/>
    </source>
</evidence>
<evidence type="ECO:0000256" key="3">
    <source>
        <dbReference type="ARBA" id="ARBA00022729"/>
    </source>
</evidence>
<sequence length="418" mass="47246">MKRGYIEDRIYFVLITLMLSDGYLTKADYLDNFGGPEFGSHMKNITVIQGREAVFTCTVRKLGQHKVAWIKADTKGVLAIQDKVLTNFGKLSVTHEDMHTWTLHIKDVRRSDRGDYMCQVNTNPLRAQTGRLNVVVPPDIFADVGGEVLIPEGGTAKLSCKAKGYPKPQVQWRREDGKEIIVRGENGIKKKALIFDGEVLQMHKVTRTDMGSYFCIASNGYPPSVSRRVVLTVHFPPSIHPSLQLVGAPSGTDVMLECTVEASPKAISYWAKSNGDLVLPGDRIRTEETELNTYTVRMRLIIRRVEFSDFSGYKCAAKNSVGESEGYTRLYEMKLESTKPYRMTTPTTTVYRLEPDYYEDNYDNINAPVQDVTQVSQAKKIDKKTFIEKEERSVSSRGGEVSNRISLFLILYLTLYFS</sequence>
<dbReference type="InterPro" id="IPR013106">
    <property type="entry name" value="Ig_V-set"/>
</dbReference>
<dbReference type="GO" id="GO:0043005">
    <property type="term" value="C:neuron projection"/>
    <property type="evidence" value="ECO:0007669"/>
    <property type="project" value="TreeGrafter"/>
</dbReference>
<evidence type="ECO:0000256" key="8">
    <source>
        <dbReference type="ARBA" id="ARBA00023319"/>
    </source>
</evidence>
<dbReference type="InterPro" id="IPR036179">
    <property type="entry name" value="Ig-like_dom_sf"/>
</dbReference>
<evidence type="ECO:0000256" key="7">
    <source>
        <dbReference type="ARBA" id="ARBA00023180"/>
    </source>
</evidence>
<evidence type="ECO:0000313" key="10">
    <source>
        <dbReference type="EMBL" id="KAK2704390.1"/>
    </source>
</evidence>
<dbReference type="Proteomes" id="UP001187531">
    <property type="component" value="Unassembled WGS sequence"/>
</dbReference>
<name>A0AA88H8P2_ARTSF</name>
<evidence type="ECO:0000259" key="9">
    <source>
        <dbReference type="PROSITE" id="PS50835"/>
    </source>
</evidence>
<dbReference type="GO" id="GO:0005886">
    <property type="term" value="C:plasma membrane"/>
    <property type="evidence" value="ECO:0007669"/>
    <property type="project" value="UniProtKB-SubCell"/>
</dbReference>
<evidence type="ECO:0000256" key="1">
    <source>
        <dbReference type="ARBA" id="ARBA00004236"/>
    </source>
</evidence>
<keyword evidence="4" id="KW-0677">Repeat</keyword>
<evidence type="ECO:0000256" key="6">
    <source>
        <dbReference type="ARBA" id="ARBA00023157"/>
    </source>
</evidence>
<reference evidence="10" key="1">
    <citation type="submission" date="2023-07" db="EMBL/GenBank/DDBJ databases">
        <title>Chromosome-level genome assembly of Artemia franciscana.</title>
        <authorList>
            <person name="Jo E."/>
        </authorList>
    </citation>
    <scope>NUCLEOTIDE SEQUENCE</scope>
    <source>
        <tissue evidence="10">Whole body</tissue>
    </source>
</reference>
<dbReference type="Pfam" id="PF13927">
    <property type="entry name" value="Ig_3"/>
    <property type="match status" value="1"/>
</dbReference>
<evidence type="ECO:0000313" key="11">
    <source>
        <dbReference type="Proteomes" id="UP001187531"/>
    </source>
</evidence>
<dbReference type="SMART" id="SM00408">
    <property type="entry name" value="IGc2"/>
    <property type="match status" value="3"/>
</dbReference>
<dbReference type="Pfam" id="PF07679">
    <property type="entry name" value="I-set"/>
    <property type="match status" value="2"/>
</dbReference>
<comment type="caution">
    <text evidence="10">The sequence shown here is derived from an EMBL/GenBank/DDBJ whole genome shotgun (WGS) entry which is preliminary data.</text>
</comment>
<dbReference type="InterPro" id="IPR013098">
    <property type="entry name" value="Ig_I-set"/>
</dbReference>
<dbReference type="AlphaFoldDB" id="A0AA88H8P2"/>
<dbReference type="SMART" id="SM00406">
    <property type="entry name" value="IGv"/>
    <property type="match status" value="2"/>
</dbReference>
<protein>
    <recommendedName>
        <fullName evidence="9">Ig-like domain-containing protein</fullName>
    </recommendedName>
</protein>
<proteinExistence type="predicted"/>
<dbReference type="PANTHER" id="PTHR12231:SF87">
    <property type="entry name" value="DPR-INTERACTING PROTEIN BETA, ISOFORM C"/>
    <property type="match status" value="1"/>
</dbReference>
<keyword evidence="6" id="KW-1015">Disulfide bond</keyword>
<evidence type="ECO:0000256" key="2">
    <source>
        <dbReference type="ARBA" id="ARBA00022475"/>
    </source>
</evidence>
<organism evidence="10 11">
    <name type="scientific">Artemia franciscana</name>
    <name type="common">Brine shrimp</name>
    <name type="synonym">Artemia sanfranciscana</name>
    <dbReference type="NCBI Taxonomy" id="6661"/>
    <lineage>
        <taxon>Eukaryota</taxon>
        <taxon>Metazoa</taxon>
        <taxon>Ecdysozoa</taxon>
        <taxon>Arthropoda</taxon>
        <taxon>Crustacea</taxon>
        <taxon>Branchiopoda</taxon>
        <taxon>Anostraca</taxon>
        <taxon>Artemiidae</taxon>
        <taxon>Artemia</taxon>
    </lineage>
</organism>
<keyword evidence="2" id="KW-1003">Cell membrane</keyword>
<dbReference type="PANTHER" id="PTHR12231">
    <property type="entry name" value="CTX-RELATED TYPE I TRANSMEMBRANE PROTEIN"/>
    <property type="match status" value="1"/>
</dbReference>
<keyword evidence="7" id="KW-0325">Glycoprotein</keyword>
<dbReference type="FunFam" id="2.60.40.10:FF:000328">
    <property type="entry name" value="CLUMA_CG000981, isoform A"/>
    <property type="match status" value="1"/>
</dbReference>
<dbReference type="InterPro" id="IPR003599">
    <property type="entry name" value="Ig_sub"/>
</dbReference>
<dbReference type="SUPFAM" id="SSF48726">
    <property type="entry name" value="Immunoglobulin"/>
    <property type="match status" value="3"/>
</dbReference>
<feature type="domain" description="Ig-like" evidence="9">
    <location>
        <begin position="138"/>
        <end position="232"/>
    </location>
</feature>
<dbReference type="Gene3D" id="2.60.40.10">
    <property type="entry name" value="Immunoglobulins"/>
    <property type="match status" value="3"/>
</dbReference>
<accession>A0AA88H8P2</accession>
<feature type="domain" description="Ig-like" evidence="9">
    <location>
        <begin position="36"/>
        <end position="133"/>
    </location>
</feature>
<dbReference type="InterPro" id="IPR003598">
    <property type="entry name" value="Ig_sub2"/>
</dbReference>
<keyword evidence="3" id="KW-0732">Signal</keyword>
<dbReference type="InterPro" id="IPR007110">
    <property type="entry name" value="Ig-like_dom"/>
</dbReference>
<feature type="domain" description="Ig-like" evidence="9">
    <location>
        <begin position="237"/>
        <end position="328"/>
    </location>
</feature>
<comment type="subcellular location">
    <subcellularLocation>
        <location evidence="1">Cell membrane</location>
    </subcellularLocation>
</comment>
<gene>
    <name evidence="10" type="ORF">QYM36_016700</name>
</gene>